<dbReference type="AlphaFoldDB" id="A0A2A4YTT2"/>
<dbReference type="InterPro" id="IPR000361">
    <property type="entry name" value="ATAP_core_dom"/>
</dbReference>
<dbReference type="GO" id="GO:0005506">
    <property type="term" value="F:iron ion binding"/>
    <property type="evidence" value="ECO:0007669"/>
    <property type="project" value="TreeGrafter"/>
</dbReference>
<gene>
    <name evidence="2" type="ORF">COB13_14150</name>
</gene>
<dbReference type="InterPro" id="IPR016092">
    <property type="entry name" value="ATAP"/>
</dbReference>
<sequence length="108" mass="11595">MENPTVTNTALTQIEKILSKEIDSSKLRISILGGGCSGFQYKYDIVTQQNDDDLVLGRDNANVLIDPMSLPFLQNATIDYVSDIAGAAFKISNPNTAAECGCGVSFSM</sequence>
<dbReference type="PROSITE" id="PS01152">
    <property type="entry name" value="HESB"/>
    <property type="match status" value="1"/>
</dbReference>
<dbReference type="NCBIfam" id="TIGR00049">
    <property type="entry name" value="iron-sulfur cluster assembly accessory protein"/>
    <property type="match status" value="1"/>
</dbReference>
<accession>A0A2A4YTT2</accession>
<comment type="caution">
    <text evidence="2">The sequence shown here is derived from an EMBL/GenBank/DDBJ whole genome shotgun (WGS) entry which is preliminary data.</text>
</comment>
<evidence type="ECO:0000259" key="1">
    <source>
        <dbReference type="Pfam" id="PF01521"/>
    </source>
</evidence>
<reference key="1">
    <citation type="submission" date="2017-08" db="EMBL/GenBank/DDBJ databases">
        <title>A dynamic microbial community with high functional redundancy inhabits the cold, oxic subseafloor aquifer.</title>
        <authorList>
            <person name="Tully B.J."/>
            <person name="Wheat C.G."/>
            <person name="Glazer B.T."/>
            <person name="Huber J.A."/>
        </authorList>
    </citation>
    <scope>NUCLEOTIDE SEQUENCE [LARGE SCALE GENOMIC DNA]</scope>
</reference>
<reference evidence="2" key="2">
    <citation type="journal article" date="2018" name="ISME J.">
        <title>A dynamic microbial community with high functional redundancy inhabits the cold, oxic subseafloor aquifer.</title>
        <authorList>
            <person name="Tully B.J."/>
            <person name="Wheat C.G."/>
            <person name="Glazer B.T."/>
            <person name="Huber J.A."/>
        </authorList>
    </citation>
    <scope>NUCLEOTIDE SEQUENCE</scope>
    <source>
        <strain evidence="2">NORP83</strain>
    </source>
</reference>
<dbReference type="PANTHER" id="PTHR43011">
    <property type="entry name" value="IRON-SULFUR CLUSTER ASSEMBLY 2 HOMOLOG, MITOCHONDRIAL"/>
    <property type="match status" value="1"/>
</dbReference>
<dbReference type="Gene3D" id="2.60.300.12">
    <property type="entry name" value="HesB-like domain"/>
    <property type="match status" value="1"/>
</dbReference>
<name>A0A2A4YTT2_9PROT</name>
<dbReference type="SUPFAM" id="SSF89360">
    <property type="entry name" value="HesB-like domain"/>
    <property type="match status" value="1"/>
</dbReference>
<dbReference type="EMBL" id="NVUS01000023">
    <property type="protein sequence ID" value="PCI98193.1"/>
    <property type="molecule type" value="Genomic_DNA"/>
</dbReference>
<dbReference type="PANTHER" id="PTHR43011:SF1">
    <property type="entry name" value="IRON-SULFUR CLUSTER ASSEMBLY 2 HOMOLOG, MITOCHONDRIAL"/>
    <property type="match status" value="1"/>
</dbReference>
<dbReference type="Pfam" id="PF01521">
    <property type="entry name" value="Fe-S_biosyn"/>
    <property type="match status" value="1"/>
</dbReference>
<feature type="domain" description="Core" evidence="1">
    <location>
        <begin position="5"/>
        <end position="103"/>
    </location>
</feature>
<dbReference type="GO" id="GO:0051537">
    <property type="term" value="F:2 iron, 2 sulfur cluster binding"/>
    <property type="evidence" value="ECO:0007669"/>
    <property type="project" value="TreeGrafter"/>
</dbReference>
<dbReference type="GO" id="GO:0016226">
    <property type="term" value="P:iron-sulfur cluster assembly"/>
    <property type="evidence" value="ECO:0007669"/>
    <property type="project" value="InterPro"/>
</dbReference>
<dbReference type="InterPro" id="IPR035903">
    <property type="entry name" value="HesB-like_dom_sf"/>
</dbReference>
<dbReference type="GO" id="GO:0051539">
    <property type="term" value="F:4 iron, 4 sulfur cluster binding"/>
    <property type="evidence" value="ECO:0007669"/>
    <property type="project" value="TreeGrafter"/>
</dbReference>
<dbReference type="InterPro" id="IPR017870">
    <property type="entry name" value="FeS_cluster_insertion_CS"/>
</dbReference>
<evidence type="ECO:0000313" key="2">
    <source>
        <dbReference type="EMBL" id="PCI98193.1"/>
    </source>
</evidence>
<proteinExistence type="predicted"/>
<organism evidence="2">
    <name type="scientific">OCS116 cluster bacterium</name>
    <dbReference type="NCBI Taxonomy" id="2030921"/>
    <lineage>
        <taxon>Bacteria</taxon>
        <taxon>Pseudomonadati</taxon>
        <taxon>Pseudomonadota</taxon>
        <taxon>Alphaproteobacteria</taxon>
        <taxon>OCS116 cluster</taxon>
    </lineage>
</organism>
<protein>
    <submittedName>
        <fullName evidence="2">Iron-sulfur cluster assembly accessory protein</fullName>
    </submittedName>
</protein>